<dbReference type="InterPro" id="IPR050088">
    <property type="entry name" value="IspD/TarI_cytidylyltransf_bact"/>
</dbReference>
<dbReference type="PANTHER" id="PTHR32125">
    <property type="entry name" value="2-C-METHYL-D-ERYTHRITOL 4-PHOSPHATE CYTIDYLYLTRANSFERASE, CHLOROPLASTIC"/>
    <property type="match status" value="1"/>
</dbReference>
<name>C6LFJ6_9FIRM</name>
<feature type="binding site" evidence="5">
    <location>
        <begin position="18"/>
        <end position="21"/>
    </location>
    <ligand>
        <name>CTP</name>
        <dbReference type="ChEBI" id="CHEBI:37563"/>
    </ligand>
</feature>
<evidence type="ECO:0000256" key="2">
    <source>
        <dbReference type="ARBA" id="ARBA00022695"/>
    </source>
</evidence>
<accession>C6LFJ6</accession>
<dbReference type="PANTHER" id="PTHR32125:SF8">
    <property type="entry name" value="RIBITOL-5-PHOSPHATE CYTIDYLYLTRANSFERASE"/>
    <property type="match status" value="1"/>
</dbReference>
<dbReference type="FunFam" id="3.90.550.10:FF:000003">
    <property type="entry name" value="2-C-methyl-D-erythritol 4-phosphate cytidylyltransferase"/>
    <property type="match status" value="1"/>
</dbReference>
<dbReference type="GO" id="GO:0050518">
    <property type="term" value="F:2-C-methyl-D-erythritol 4-phosphate cytidylyltransferase activity"/>
    <property type="evidence" value="ECO:0007669"/>
    <property type="project" value="TreeGrafter"/>
</dbReference>
<evidence type="ECO:0000256" key="4">
    <source>
        <dbReference type="ARBA" id="ARBA00023316"/>
    </source>
</evidence>
<keyword evidence="1 5" id="KW-0808">Transferase</keyword>
<dbReference type="EMBL" id="ACCL02000010">
    <property type="protein sequence ID" value="EET60581.1"/>
    <property type="molecule type" value="Genomic_DNA"/>
</dbReference>
<proteinExistence type="inferred from homology"/>
<comment type="catalytic activity">
    <reaction evidence="5">
        <text>D-ribitol 5-phosphate + CTP + H(+) = CDP-L-ribitol + diphosphate</text>
        <dbReference type="Rhea" id="RHEA:12456"/>
        <dbReference type="ChEBI" id="CHEBI:15378"/>
        <dbReference type="ChEBI" id="CHEBI:33019"/>
        <dbReference type="ChEBI" id="CHEBI:37563"/>
        <dbReference type="ChEBI" id="CHEBI:57608"/>
        <dbReference type="ChEBI" id="CHEBI:57695"/>
        <dbReference type="EC" id="2.7.7.40"/>
    </reaction>
</comment>
<evidence type="ECO:0000313" key="6">
    <source>
        <dbReference type="EMBL" id="EET60581.1"/>
    </source>
</evidence>
<feature type="site" description="Positions ribitol 5-phosphate for the nucleophilic attack" evidence="5">
    <location>
        <position position="228"/>
    </location>
</feature>
<dbReference type="GO" id="GO:0071555">
    <property type="term" value="P:cell wall organization"/>
    <property type="evidence" value="ECO:0007669"/>
    <property type="project" value="UniProtKB-KW"/>
</dbReference>
<dbReference type="InterPro" id="IPR034683">
    <property type="entry name" value="IspD/TarI"/>
</dbReference>
<dbReference type="Proteomes" id="UP000005561">
    <property type="component" value="Unassembled WGS sequence"/>
</dbReference>
<dbReference type="eggNOG" id="COG1211">
    <property type="taxonomic scope" value="Bacteria"/>
</dbReference>
<evidence type="ECO:0000256" key="5">
    <source>
        <dbReference type="HAMAP-Rule" id="MF_02068"/>
    </source>
</evidence>
<feature type="site" description="Transition state stabilizer" evidence="5">
    <location>
        <position position="33"/>
    </location>
</feature>
<dbReference type="GO" id="GO:0019350">
    <property type="term" value="P:teichoic acid biosynthetic process"/>
    <property type="evidence" value="ECO:0007669"/>
    <property type="project" value="UniProtKB-KW"/>
</dbReference>
<sequence length="245" mass="27577">MEGDKKQTMGTNVYGVVLAGGIGSRMGNIEKPKQFMEIGGKPIIVHTIEKFVVNPAFERIIVLSPRQWINYTQDVIRRYIPANGRIDVIQGGETRNETIMNSIRYIEKTYGMDEETVIVTHDSVRPFVTHRILEDNIRYAKEAGACDTVIPATDTIVESADNKRITSIPDRSKMYQGQTPQSFKAQKLRDVYMALTEEEKAILTDACKILVLKGEPVYLVEGEVFNIKITYPHDLRVAEALLGGK</sequence>
<keyword evidence="3" id="KW-0777">Teichoic acid biosynthesis</keyword>
<dbReference type="HAMAP" id="MF_02068">
    <property type="entry name" value="TarI"/>
    <property type="match status" value="1"/>
</dbReference>
<protein>
    <recommendedName>
        <fullName evidence="5">Ribitol-5-phosphate cytidylyltransferase</fullName>
        <ecNumber evidence="5">2.7.7.40</ecNumber>
    </recommendedName>
</protein>
<dbReference type="InterPro" id="IPR034709">
    <property type="entry name" value="TarI"/>
</dbReference>
<dbReference type="GO" id="GO:0008299">
    <property type="term" value="P:isoprenoid biosynthetic process"/>
    <property type="evidence" value="ECO:0007669"/>
    <property type="project" value="InterPro"/>
</dbReference>
<gene>
    <name evidence="6" type="primary">ispD</name>
    <name evidence="6" type="ORF">BRYFOR_07399</name>
</gene>
<dbReference type="GO" id="GO:0047349">
    <property type="term" value="F:D-ribitol-5-phosphate cytidylyltransferase activity"/>
    <property type="evidence" value="ECO:0007669"/>
    <property type="project" value="UniProtKB-UniRule"/>
</dbReference>
<feature type="binding site" evidence="5">
    <location>
        <position position="123"/>
    </location>
    <ligand>
        <name>CTP</name>
        <dbReference type="ChEBI" id="CHEBI:37563"/>
    </ligand>
</feature>
<feature type="binding site" evidence="5">
    <location>
        <begin position="92"/>
        <end position="98"/>
    </location>
    <ligand>
        <name>CTP</name>
        <dbReference type="ChEBI" id="CHEBI:37563"/>
    </ligand>
</feature>
<comment type="caution">
    <text evidence="6">The sequence shown here is derived from an EMBL/GenBank/DDBJ whole genome shotgun (WGS) entry which is preliminary data.</text>
</comment>
<comment type="function">
    <text evidence="5">Catalyzes the transfer of the cytidylyl group of CTP to D-ribitol 5-phosphate.</text>
</comment>
<comment type="similarity">
    <text evidence="5">Belongs to the IspD/TarI cytidylyltransferase family. TarI subfamily.</text>
</comment>
<dbReference type="Pfam" id="PF01128">
    <property type="entry name" value="IspD"/>
    <property type="match status" value="1"/>
</dbReference>
<dbReference type="EC" id="2.7.7.40" evidence="5"/>
<evidence type="ECO:0000313" key="7">
    <source>
        <dbReference type="Proteomes" id="UP000005561"/>
    </source>
</evidence>
<reference evidence="6" key="1">
    <citation type="submission" date="2009-07" db="EMBL/GenBank/DDBJ databases">
        <authorList>
            <person name="Weinstock G."/>
            <person name="Sodergren E."/>
            <person name="Clifton S."/>
            <person name="Fulton L."/>
            <person name="Fulton B."/>
            <person name="Courtney L."/>
            <person name="Fronick C."/>
            <person name="Harrison M."/>
            <person name="Strong C."/>
            <person name="Farmer C."/>
            <person name="Delahaunty K."/>
            <person name="Markovic C."/>
            <person name="Hall O."/>
            <person name="Minx P."/>
            <person name="Tomlinson C."/>
            <person name="Mitreva M."/>
            <person name="Nelson J."/>
            <person name="Hou S."/>
            <person name="Wollam A."/>
            <person name="Pepin K.H."/>
            <person name="Johnson M."/>
            <person name="Bhonagiri V."/>
            <person name="Nash W.E."/>
            <person name="Warren W."/>
            <person name="Chinwalla A."/>
            <person name="Mardis E.R."/>
            <person name="Wilson R.K."/>
        </authorList>
    </citation>
    <scope>NUCLEOTIDE SEQUENCE [LARGE SCALE GENOMIC DNA]</scope>
    <source>
        <strain evidence="6">DSM 14469</strain>
    </source>
</reference>
<dbReference type="STRING" id="168384.SAMN05660368_02092"/>
<keyword evidence="7" id="KW-1185">Reference proteome</keyword>
<organism evidence="6 7">
    <name type="scientific">Marvinbryantia formatexigens DSM 14469</name>
    <dbReference type="NCBI Taxonomy" id="478749"/>
    <lineage>
        <taxon>Bacteria</taxon>
        <taxon>Bacillati</taxon>
        <taxon>Bacillota</taxon>
        <taxon>Clostridia</taxon>
        <taxon>Lachnospirales</taxon>
        <taxon>Lachnospiraceae</taxon>
        <taxon>Marvinbryantia</taxon>
    </lineage>
</organism>
<dbReference type="NCBIfam" id="NF001183">
    <property type="entry name" value="PRK00155.1-3"/>
    <property type="match status" value="1"/>
</dbReference>
<dbReference type="RefSeq" id="WP_006862190.1">
    <property type="nucleotide sequence ID" value="NZ_ACCL02000010.1"/>
</dbReference>
<dbReference type="SUPFAM" id="SSF53448">
    <property type="entry name" value="Nucleotide-diphospho-sugar transferases"/>
    <property type="match status" value="1"/>
</dbReference>
<evidence type="ECO:0000256" key="3">
    <source>
        <dbReference type="ARBA" id="ARBA00022944"/>
    </source>
</evidence>
<feature type="site" description="Positions ribitol 5-phosphate for the nucleophilic attack" evidence="5">
    <location>
        <position position="171"/>
    </location>
</feature>
<evidence type="ECO:0000256" key="1">
    <source>
        <dbReference type="ARBA" id="ARBA00022679"/>
    </source>
</evidence>
<dbReference type="Gene3D" id="3.90.550.10">
    <property type="entry name" value="Spore Coat Polysaccharide Biosynthesis Protein SpsA, Chain A"/>
    <property type="match status" value="1"/>
</dbReference>
<feature type="site" description="Transition state stabilizer" evidence="5">
    <location>
        <position position="25"/>
    </location>
</feature>
<keyword evidence="4" id="KW-0961">Cell wall biogenesis/degradation</keyword>
<dbReference type="PROSITE" id="PS01295">
    <property type="entry name" value="ISPD"/>
    <property type="match status" value="1"/>
</dbReference>
<dbReference type="InterPro" id="IPR029044">
    <property type="entry name" value="Nucleotide-diphossugar_trans"/>
</dbReference>
<dbReference type="InterPro" id="IPR018294">
    <property type="entry name" value="ISPD_synthase_CS"/>
</dbReference>
<dbReference type="CDD" id="cd02516">
    <property type="entry name" value="CDP-ME_synthetase"/>
    <property type="match status" value="1"/>
</dbReference>
<keyword evidence="2 5" id="KW-0548">Nucleotidyltransferase</keyword>
<dbReference type="AlphaFoldDB" id="C6LFJ6"/>